<dbReference type="AlphaFoldDB" id="A0A8J3J7J8"/>
<dbReference type="PANTHER" id="PTHR48081:SF33">
    <property type="entry name" value="KYNURENINE FORMAMIDASE"/>
    <property type="match status" value="1"/>
</dbReference>
<keyword evidence="1" id="KW-0378">Hydrolase</keyword>
<feature type="domain" description="BD-FAE-like" evidence="3">
    <location>
        <begin position="30"/>
        <end position="224"/>
    </location>
</feature>
<dbReference type="InterPro" id="IPR050300">
    <property type="entry name" value="GDXG_lipolytic_enzyme"/>
</dbReference>
<organism evidence="4 5">
    <name type="scientific">Actinocatenispora rupis</name>
    <dbReference type="NCBI Taxonomy" id="519421"/>
    <lineage>
        <taxon>Bacteria</taxon>
        <taxon>Bacillati</taxon>
        <taxon>Actinomycetota</taxon>
        <taxon>Actinomycetes</taxon>
        <taxon>Micromonosporales</taxon>
        <taxon>Micromonosporaceae</taxon>
        <taxon>Actinocatenispora</taxon>
    </lineage>
</organism>
<protein>
    <submittedName>
        <fullName evidence="4">Lipase</fullName>
    </submittedName>
</protein>
<keyword evidence="5" id="KW-1185">Reference proteome</keyword>
<dbReference type="GO" id="GO:0016787">
    <property type="term" value="F:hydrolase activity"/>
    <property type="evidence" value="ECO:0007669"/>
    <property type="project" value="UniProtKB-KW"/>
</dbReference>
<feature type="region of interest" description="Disordered" evidence="2">
    <location>
        <begin position="1"/>
        <end position="21"/>
    </location>
</feature>
<dbReference type="Gene3D" id="3.40.50.1820">
    <property type="entry name" value="alpha/beta hydrolase"/>
    <property type="match status" value="1"/>
</dbReference>
<dbReference type="InterPro" id="IPR029058">
    <property type="entry name" value="AB_hydrolase_fold"/>
</dbReference>
<dbReference type="InterPro" id="IPR049492">
    <property type="entry name" value="BD-FAE-like_dom"/>
</dbReference>
<evidence type="ECO:0000259" key="3">
    <source>
        <dbReference type="Pfam" id="PF20434"/>
    </source>
</evidence>
<dbReference type="Proteomes" id="UP000612808">
    <property type="component" value="Unassembled WGS sequence"/>
</dbReference>
<comment type="caution">
    <text evidence="4">The sequence shown here is derived from an EMBL/GenBank/DDBJ whole genome shotgun (WGS) entry which is preliminary data.</text>
</comment>
<gene>
    <name evidence="4" type="ORF">Aru02nite_39850</name>
</gene>
<sequence length="265" mass="27802">MAERRDVLTRSAPPPDHTVRYGPLPDHVADVWLPSGGTPRPLVLFLHGGYWRAAHDRHHVAPLAADLAGRGWAVACPEYRRTGGGGGWPATFEDVAAAVDAVPGLVEAAAPGRLAPGPAYLAGHSAGGHLALWSAVRHRLPAGAPGARTRPPAVRGVLALAPVCDLAETYRRRLDLDAARALMGGGPGQLPERYAAVDPARLPAPDAPTVMLQGPGDGRVPIVLTREYARTHDVPLIELDGADHFAVIDPESAAWPAVVTALTHL</sequence>
<reference evidence="4" key="1">
    <citation type="submission" date="2021-01" db="EMBL/GenBank/DDBJ databases">
        <title>Whole genome shotgun sequence of Actinocatenispora rupis NBRC 107355.</title>
        <authorList>
            <person name="Komaki H."/>
            <person name="Tamura T."/>
        </authorList>
    </citation>
    <scope>NUCLEOTIDE SEQUENCE</scope>
    <source>
        <strain evidence="4">NBRC 107355</strain>
    </source>
</reference>
<evidence type="ECO:0000313" key="5">
    <source>
        <dbReference type="Proteomes" id="UP000612808"/>
    </source>
</evidence>
<name>A0A8J3J7J8_9ACTN</name>
<dbReference type="SUPFAM" id="SSF53474">
    <property type="entry name" value="alpha/beta-Hydrolases"/>
    <property type="match status" value="1"/>
</dbReference>
<evidence type="ECO:0000313" key="4">
    <source>
        <dbReference type="EMBL" id="GID13096.1"/>
    </source>
</evidence>
<evidence type="ECO:0000256" key="1">
    <source>
        <dbReference type="ARBA" id="ARBA00022801"/>
    </source>
</evidence>
<dbReference type="Pfam" id="PF20434">
    <property type="entry name" value="BD-FAE"/>
    <property type="match status" value="1"/>
</dbReference>
<dbReference type="PANTHER" id="PTHR48081">
    <property type="entry name" value="AB HYDROLASE SUPERFAMILY PROTEIN C4A8.06C"/>
    <property type="match status" value="1"/>
</dbReference>
<accession>A0A8J3J7J8</accession>
<evidence type="ECO:0000256" key="2">
    <source>
        <dbReference type="SAM" id="MobiDB-lite"/>
    </source>
</evidence>
<dbReference type="RefSeq" id="WP_203659793.1">
    <property type="nucleotide sequence ID" value="NZ_BAAAZM010000007.1"/>
</dbReference>
<proteinExistence type="predicted"/>
<dbReference type="EMBL" id="BOMB01000023">
    <property type="protein sequence ID" value="GID13096.1"/>
    <property type="molecule type" value="Genomic_DNA"/>
</dbReference>